<feature type="domain" description="XdhC- CoxI" evidence="1">
    <location>
        <begin position="17"/>
        <end position="76"/>
    </location>
</feature>
<sequence length="292" mass="31544">MTDDAIKIMEFAAQSFDAGHGVAFATLVDIRGGSAHPLGSHMAIRDDGFYCGFVSGGCTEAAVASEAMEAISRGCDRNLLLGEGSPFFDIVLPCGGGITVAIHVLRESVALWSILARLGKRLTASLCYQPDTQRLIATETFEPTGWRGQTFITHHRPRVRVVLAGRSVEADVTARVATAAGYDIYCYDGSGPALSPEIIDADTAVSLLYHDIDFEIPVFEAVLRSRPFYVGALGSARTHARRVQRLEELGYSRGEIARIKSPIGLFNKARDSQSLALSVLADIAARRLLEEQ</sequence>
<name>A0ABY8IN02_9HYPH</name>
<reference evidence="3 4" key="2">
    <citation type="journal article" date="2023" name="MicrobiologyOpen">
        <title>Genomics of the tumorigenes clade of the family Rhizobiaceae and description of Rhizobium rhododendri sp. nov.</title>
        <authorList>
            <person name="Kuzmanovic N."/>
            <person name="diCenzo G.C."/>
            <person name="Bunk B."/>
            <person name="Sproeer C."/>
            <person name="Fruehling A."/>
            <person name="Neumann-Schaal M."/>
            <person name="Overmann J."/>
            <person name="Smalla K."/>
        </authorList>
    </citation>
    <scope>NUCLEOTIDE SEQUENCE [LARGE SCALE GENOMIC DNA]</scope>
    <source>
        <strain evidence="4">rho-6.2</strain>
        <plasmid evidence="3 4">unnamed1</plasmid>
    </source>
</reference>
<organism evidence="3 4">
    <name type="scientific">Rhizobium rhododendri</name>
    <dbReference type="NCBI Taxonomy" id="2506430"/>
    <lineage>
        <taxon>Bacteria</taxon>
        <taxon>Pseudomonadati</taxon>
        <taxon>Pseudomonadota</taxon>
        <taxon>Alphaproteobacteria</taxon>
        <taxon>Hyphomicrobiales</taxon>
        <taxon>Rhizobiaceae</taxon>
        <taxon>Rhizobium/Agrobacterium group</taxon>
        <taxon>Rhizobium</taxon>
    </lineage>
</organism>
<evidence type="ECO:0000259" key="1">
    <source>
        <dbReference type="Pfam" id="PF02625"/>
    </source>
</evidence>
<dbReference type="InterPro" id="IPR027051">
    <property type="entry name" value="XdhC_Rossmann_dom"/>
</dbReference>
<dbReference type="Gene3D" id="3.40.50.720">
    <property type="entry name" value="NAD(P)-binding Rossmann-like Domain"/>
    <property type="match status" value="1"/>
</dbReference>
<accession>A0ABY8IN02</accession>
<dbReference type="Pfam" id="PF13478">
    <property type="entry name" value="XdhC_C"/>
    <property type="match status" value="1"/>
</dbReference>
<dbReference type="Pfam" id="PF02625">
    <property type="entry name" value="XdhC_CoxI"/>
    <property type="match status" value="1"/>
</dbReference>
<gene>
    <name evidence="3" type="ORF">PR018_22710</name>
</gene>
<geneLocation type="plasmid" evidence="3 4">
    <name>unnamed1</name>
</geneLocation>
<dbReference type="InterPro" id="IPR052698">
    <property type="entry name" value="MoCofactor_Util/Proc"/>
</dbReference>
<dbReference type="PANTHER" id="PTHR30388:SF4">
    <property type="entry name" value="MOLYBDENUM COFACTOR INSERTION CHAPERONE PAOD"/>
    <property type="match status" value="1"/>
</dbReference>
<dbReference type="EMBL" id="CP117268">
    <property type="protein sequence ID" value="WFS25093.1"/>
    <property type="molecule type" value="Genomic_DNA"/>
</dbReference>
<protein>
    <submittedName>
        <fullName evidence="3">XdhC family protein</fullName>
    </submittedName>
</protein>
<proteinExistence type="predicted"/>
<dbReference type="Proteomes" id="UP000318939">
    <property type="component" value="Plasmid unnamed1"/>
</dbReference>
<reference evidence="3 4" key="1">
    <citation type="journal article" date="2019" name="Phytopathology">
        <title>A Novel Group of Rhizobium tumorigenes-Like Agrobacteria Associated with Crown Gall Disease of Rhododendron and Blueberry.</title>
        <authorList>
            <person name="Kuzmanovic N."/>
            <person name="Behrens P."/>
            <person name="Idczak E."/>
            <person name="Wagner S."/>
            <person name="Gotz M."/>
            <person name="Sproer C."/>
            <person name="Bunk B."/>
            <person name="Overmann J."/>
            <person name="Smalla K."/>
        </authorList>
    </citation>
    <scope>NUCLEOTIDE SEQUENCE [LARGE SCALE GENOMIC DNA]</scope>
    <source>
        <strain evidence="4">rho-6.2</strain>
    </source>
</reference>
<evidence type="ECO:0000259" key="2">
    <source>
        <dbReference type="Pfam" id="PF13478"/>
    </source>
</evidence>
<evidence type="ECO:0000313" key="4">
    <source>
        <dbReference type="Proteomes" id="UP000318939"/>
    </source>
</evidence>
<evidence type="ECO:0000313" key="3">
    <source>
        <dbReference type="EMBL" id="WFS25093.1"/>
    </source>
</evidence>
<keyword evidence="3" id="KW-0614">Plasmid</keyword>
<feature type="domain" description="XdhC Rossmann" evidence="2">
    <location>
        <begin position="162"/>
        <end position="283"/>
    </location>
</feature>
<keyword evidence="4" id="KW-1185">Reference proteome</keyword>
<dbReference type="PANTHER" id="PTHR30388">
    <property type="entry name" value="ALDEHYDE OXIDOREDUCTASE MOLYBDENUM COFACTOR ASSEMBLY PROTEIN"/>
    <property type="match status" value="1"/>
</dbReference>
<dbReference type="InterPro" id="IPR003777">
    <property type="entry name" value="XdhC_CoxI"/>
</dbReference>